<reference evidence="2" key="2">
    <citation type="journal article" date="2017" name="Nat. Plants">
        <title>The Aegilops tauschii genome reveals multiple impacts of transposons.</title>
        <authorList>
            <person name="Zhao G."/>
            <person name="Zou C."/>
            <person name="Li K."/>
            <person name="Wang K."/>
            <person name="Li T."/>
            <person name="Gao L."/>
            <person name="Zhang X."/>
            <person name="Wang H."/>
            <person name="Yang Z."/>
            <person name="Liu X."/>
            <person name="Jiang W."/>
            <person name="Mao L."/>
            <person name="Kong X."/>
            <person name="Jiao Y."/>
            <person name="Jia J."/>
        </authorList>
    </citation>
    <scope>NUCLEOTIDE SEQUENCE [LARGE SCALE GENOMIC DNA]</scope>
    <source>
        <strain evidence="2">cv. AL8/78</strain>
    </source>
</reference>
<reference evidence="1" key="5">
    <citation type="journal article" date="2021" name="G3 (Bethesda)">
        <title>Aegilops tauschii genome assembly Aet v5.0 features greater sequence contiguity and improved annotation.</title>
        <authorList>
            <person name="Wang L."/>
            <person name="Zhu T."/>
            <person name="Rodriguez J.C."/>
            <person name="Deal K.R."/>
            <person name="Dubcovsky J."/>
            <person name="McGuire P.E."/>
            <person name="Lux T."/>
            <person name="Spannagl M."/>
            <person name="Mayer K.F.X."/>
            <person name="Baldrich P."/>
            <person name="Meyers B.C."/>
            <person name="Huo N."/>
            <person name="Gu Y.Q."/>
            <person name="Zhou H."/>
            <person name="Devos K.M."/>
            <person name="Bennetzen J.L."/>
            <person name="Unver T."/>
            <person name="Budak H."/>
            <person name="Gulick P.J."/>
            <person name="Galiba G."/>
            <person name="Kalapos B."/>
            <person name="Nelson D.R."/>
            <person name="Li P."/>
            <person name="You F.M."/>
            <person name="Luo M.C."/>
            <person name="Dvorak J."/>
        </authorList>
    </citation>
    <scope>NUCLEOTIDE SEQUENCE [LARGE SCALE GENOMIC DNA]</scope>
    <source>
        <strain evidence="1">cv. AL8/78</strain>
    </source>
</reference>
<evidence type="ECO:0000313" key="2">
    <source>
        <dbReference type="Proteomes" id="UP000015105"/>
    </source>
</evidence>
<reference evidence="1" key="4">
    <citation type="submission" date="2019-03" db="UniProtKB">
        <authorList>
            <consortium name="EnsemblPlants"/>
        </authorList>
    </citation>
    <scope>IDENTIFICATION</scope>
</reference>
<organism evidence="1 2">
    <name type="scientific">Aegilops tauschii subsp. strangulata</name>
    <name type="common">Goatgrass</name>
    <dbReference type="NCBI Taxonomy" id="200361"/>
    <lineage>
        <taxon>Eukaryota</taxon>
        <taxon>Viridiplantae</taxon>
        <taxon>Streptophyta</taxon>
        <taxon>Embryophyta</taxon>
        <taxon>Tracheophyta</taxon>
        <taxon>Spermatophyta</taxon>
        <taxon>Magnoliopsida</taxon>
        <taxon>Liliopsida</taxon>
        <taxon>Poales</taxon>
        <taxon>Poaceae</taxon>
        <taxon>BOP clade</taxon>
        <taxon>Pooideae</taxon>
        <taxon>Triticodae</taxon>
        <taxon>Triticeae</taxon>
        <taxon>Triticinae</taxon>
        <taxon>Aegilops</taxon>
    </lineage>
</organism>
<dbReference type="AlphaFoldDB" id="A0A453IEJ1"/>
<dbReference type="Proteomes" id="UP000015105">
    <property type="component" value="Chromosome 4D"/>
</dbReference>
<keyword evidence="2" id="KW-1185">Reference proteome</keyword>
<proteinExistence type="predicted"/>
<protein>
    <submittedName>
        <fullName evidence="1">Uncharacterized protein</fullName>
    </submittedName>
</protein>
<accession>A0A453IEJ1</accession>
<dbReference type="Gramene" id="AET4Gv20537000.12">
    <property type="protein sequence ID" value="AET4Gv20537000.12"/>
    <property type="gene ID" value="AET4Gv20537000"/>
</dbReference>
<reference evidence="2" key="1">
    <citation type="journal article" date="2014" name="Science">
        <title>Ancient hybridizations among the ancestral genomes of bread wheat.</title>
        <authorList>
            <consortium name="International Wheat Genome Sequencing Consortium,"/>
            <person name="Marcussen T."/>
            <person name="Sandve S.R."/>
            <person name="Heier L."/>
            <person name="Spannagl M."/>
            <person name="Pfeifer M."/>
            <person name="Jakobsen K.S."/>
            <person name="Wulff B.B."/>
            <person name="Steuernagel B."/>
            <person name="Mayer K.F."/>
            <person name="Olsen O.A."/>
        </authorList>
    </citation>
    <scope>NUCLEOTIDE SEQUENCE [LARGE SCALE GENOMIC DNA]</scope>
    <source>
        <strain evidence="2">cv. AL8/78</strain>
    </source>
</reference>
<evidence type="ECO:0000313" key="1">
    <source>
        <dbReference type="EnsemblPlants" id="AET4Gv20537000.12"/>
    </source>
</evidence>
<name>A0A453IEJ1_AEGTS</name>
<dbReference type="EnsemblPlants" id="AET4Gv20537000.12">
    <property type="protein sequence ID" value="AET4Gv20537000.12"/>
    <property type="gene ID" value="AET4Gv20537000"/>
</dbReference>
<reference evidence="1" key="3">
    <citation type="journal article" date="2017" name="Nature">
        <title>Genome sequence of the progenitor of the wheat D genome Aegilops tauschii.</title>
        <authorList>
            <person name="Luo M.C."/>
            <person name="Gu Y.Q."/>
            <person name="Puiu D."/>
            <person name="Wang H."/>
            <person name="Twardziok S.O."/>
            <person name="Deal K.R."/>
            <person name="Huo N."/>
            <person name="Zhu T."/>
            <person name="Wang L."/>
            <person name="Wang Y."/>
            <person name="McGuire P.E."/>
            <person name="Liu S."/>
            <person name="Long H."/>
            <person name="Ramasamy R.K."/>
            <person name="Rodriguez J.C."/>
            <person name="Van S.L."/>
            <person name="Yuan L."/>
            <person name="Wang Z."/>
            <person name="Xia Z."/>
            <person name="Xiao L."/>
            <person name="Anderson O.D."/>
            <person name="Ouyang S."/>
            <person name="Liang Y."/>
            <person name="Zimin A.V."/>
            <person name="Pertea G."/>
            <person name="Qi P."/>
            <person name="Bennetzen J.L."/>
            <person name="Dai X."/>
            <person name="Dawson M.W."/>
            <person name="Muller H.G."/>
            <person name="Kugler K."/>
            <person name="Rivarola-Duarte L."/>
            <person name="Spannagl M."/>
            <person name="Mayer K.F.X."/>
            <person name="Lu F.H."/>
            <person name="Bevan M.W."/>
            <person name="Leroy P."/>
            <person name="Li P."/>
            <person name="You F.M."/>
            <person name="Sun Q."/>
            <person name="Liu Z."/>
            <person name="Lyons E."/>
            <person name="Wicker T."/>
            <person name="Salzberg S.L."/>
            <person name="Devos K.M."/>
            <person name="Dvorak J."/>
        </authorList>
    </citation>
    <scope>NUCLEOTIDE SEQUENCE [LARGE SCALE GENOMIC DNA]</scope>
    <source>
        <strain evidence="1">cv. AL8/78</strain>
    </source>
</reference>
<sequence>MLHDHGNIGLTKTIYKSADYIATTMNYHTIIISHIPPMSMKIRDKARAIRRPYMLSYLIH</sequence>